<dbReference type="InterPro" id="IPR058543">
    <property type="entry name" value="Beta-prop_RSE1/DDB1/CPSF1_2nd"/>
</dbReference>
<evidence type="ECO:0000256" key="3">
    <source>
        <dbReference type="ARBA" id="ARBA00022728"/>
    </source>
</evidence>
<dbReference type="FunFam" id="2.130.10.10:FF:000031">
    <property type="entry name" value="Splicing factor 3b subunit 3"/>
    <property type="match status" value="1"/>
</dbReference>
<dbReference type="GO" id="GO:0003676">
    <property type="term" value="F:nucleic acid binding"/>
    <property type="evidence" value="ECO:0007669"/>
    <property type="project" value="InterPro"/>
</dbReference>
<comment type="similarity">
    <text evidence="6">Belongs to the RSE1 family.</text>
</comment>
<dbReference type="Pfam" id="PF03178">
    <property type="entry name" value="CPSF_A"/>
    <property type="match status" value="1"/>
</dbReference>
<evidence type="ECO:0000256" key="2">
    <source>
        <dbReference type="ARBA" id="ARBA00022664"/>
    </source>
</evidence>
<evidence type="ECO:0000313" key="12">
    <source>
        <dbReference type="EMBL" id="CAD7569142.1"/>
    </source>
</evidence>
<dbReference type="PANTHER" id="PTHR10644">
    <property type="entry name" value="DNA REPAIR/RNA PROCESSING CPSF FAMILY"/>
    <property type="match status" value="1"/>
</dbReference>
<dbReference type="InterPro" id="IPR004871">
    <property type="entry name" value="RSE1/DDB1/CPSF1_C"/>
</dbReference>
<comment type="subcellular location">
    <subcellularLocation>
        <location evidence="1">Nucleus</location>
    </subcellularLocation>
</comment>
<reference evidence="12" key="1">
    <citation type="submission" date="2020-11" db="EMBL/GenBank/DDBJ databases">
        <authorList>
            <person name="Tran Van P."/>
        </authorList>
    </citation>
    <scope>NUCLEOTIDE SEQUENCE</scope>
</reference>
<gene>
    <name evidence="12" type="ORF">TCMB3V08_LOCUS1891</name>
</gene>
<feature type="domain" description="RSE1/DDB1/CPSF1 first beta-propeller" evidence="10">
    <location>
        <begin position="714"/>
        <end position="1101"/>
    </location>
</feature>
<keyword evidence="7" id="KW-0175">Coiled coil</keyword>
<dbReference type="InterPro" id="IPR018846">
    <property type="entry name" value="Beta-prop_RSE1/DDB1/CPSF1_1st"/>
</dbReference>
<dbReference type="InterPro" id="IPR015943">
    <property type="entry name" value="WD40/YVTN_repeat-like_dom_sf"/>
</dbReference>
<feature type="compositionally biased region" description="Basic and acidic residues" evidence="8">
    <location>
        <begin position="295"/>
        <end position="308"/>
    </location>
</feature>
<evidence type="ECO:0000259" key="10">
    <source>
        <dbReference type="Pfam" id="PF10433"/>
    </source>
</evidence>
<feature type="region of interest" description="Disordered" evidence="8">
    <location>
        <begin position="294"/>
        <end position="323"/>
    </location>
</feature>
<dbReference type="EMBL" id="OE179557">
    <property type="protein sequence ID" value="CAD7569142.1"/>
    <property type="molecule type" value="Genomic_DNA"/>
</dbReference>
<sequence length="1917" mass="214041">MQVRSGFVCCVKCVDACCWLPCSVIISHGEAANMSAAMEEPHQQQTVQISNPVLTEPHSPEQIIVSVNPVVSFSDGSVFELVQVLPSSSSETQESSCSNNDADIVTEQRTRMKRRPFSPQPYTVKKYTDKRTKIKRKKTNKVPDLEESQFCCASCKSPYIVNPSRRRRAKEGKVRPRRVLDMATNTVQLMCNACGLAAFRARKKIINDLNHTQMVEKPQEDRDQYLQDATQFANSLAELLEDPDASQFYCPSFKSKSCSCLQNYISGTDKDEYGIQERAGHLLSIIKQSRQLKQSKLDKNDTQTRFEGEQLLSGDPGGGRKRRRSKQFEDFVLSTRKYLRQELKLCERACQKVLLYSNNFLHKKLKTSPSKSPRLAKQLGARSLTPISELPSKLCCIDKCVMVALTHARLLETWREATSLSQRDTWRVLAEMLTPCGGAKSNCYKFINMVTGCSMSTICQVAAHMKRTRGEREPPEHGLKRYWRQHPRNKTAHTSGDTATVIVGNSGEEDPLAINIPSAEELTQLDVREACRKLHEQRDKLAQLHSQLSKKKQKQMVGENRVRIRRTSQDKKKLVPVIHGTNNKVDNSGPPTSQQQIQQRIIHILEIPNPEPAHPDPRPTISVMTSSGEFEPLSNIALGCPNQDGFSNVILVPETTQGPSVVRYCDEGTRGEGVEHLKTYNAPSVTKTVGTFQLYNISINMHLYNLTLQRATGITHAVHGNFSGSKMQEILVSRGKSLELLRPDPNTGKVHTLYTVEVFGIVRSLMAFRLTGGTKDYIVVGSDSGRIVILEYIPAKNVLEKVHQETFGKSGCRRIVPGQHLAIDPKGRAVMIGAIEKQKLVYIMNRDAEARLTISSPLEAHKSNTLVYHTVGVDVGFENPMFACLEIDYEEADTDPSGEAAHKTQQTLTFYELDLGLNHVVRKYSEPLEEHANFLVSVPGGNDGPSGVLICSENYLTYKNLGDQHDIRCPIPRRRNDLDDPERGMIFVCSATHKTKSMFFFLAQTEQGDIFKITLETDEDMVTEIKLKYFDTVPVAAAMCVLKTGFLFVAAEFGNHYLYQIAHLGDDDDEPEFSSAMPLEEGDTFFFAPRPLRNLVLVDELDSLSPILACQVADLANEDTPQLYMLCGRGPRSTVRVLRHGLEVSEMAVSELPGNPNAVWTVKRRADEEFDAYIIVSFVNATLVLSIGETVEEVTDSGFLGTTPTLSCSALGEEALMQIYPDGIRHIRADKRINEWKTPGKKTIVKCAVNQRQVVIALTGGELVYFEMDPTGQLNEYTERKEMPSEAVCMALANVPAGEQRSRFLAVGLADNTVRIISLDPSDCLSPLSMQALPAAPESLCIVEMGAGDTGPDGEPGKQGILYLNIGLQNGVLLRTVLDQVTGDLADTRTRYLGSRPVKLFRIHMQGSEAVLAMSSRSWLSYYYQNRFHLTPLSYESLEYASGFSSEQCPEGIVAISTNTLRILALEKLGAVFNQVSFPVDFTPRKFVIHTESAHLIITETEHNAYTEETKKQRRIQMAEEMQEAAGEEEQELAREMAEAFLNEDLPENTFSAPKAGPGMWASVIRLLDPVEGKTEQCVKLDQNEAALSIALCKFSNQPESQQFVVVGVAKDYQLNPRQVGGGSLYTYRLNADCTNMELVHKTSLDEVPTAICSFQGRLLVGVGRMLRLYDMGKKKMLRKCENKHIPNMIVNIQAVGQRVYVSDVQESVYFVRYKRQENQLIIFADDTHPRWITATTVLDYGTIATADKFGNIAIIRLPSSVSDDVDEDPTGNKALWDRGLLNGASQKAGIISNFHVGEVCMSLQKATLIPGGSESLVYTTLSGTVGVLVPFTSHEDQDFFQHLEMHMRSENPPLCGRDHLSFRSYYYPVKNVLDGDLCEQFNSIDLAKQKSIADDLDRTPSEVSKKLEDIRTRYAF</sequence>
<evidence type="ECO:0000256" key="1">
    <source>
        <dbReference type="ARBA" id="ARBA00004123"/>
    </source>
</evidence>
<keyword evidence="2" id="KW-0507">mRNA processing</keyword>
<evidence type="ECO:0000256" key="6">
    <source>
        <dbReference type="ARBA" id="ARBA00038266"/>
    </source>
</evidence>
<proteinExistence type="inferred from homology"/>
<evidence type="ECO:0000256" key="5">
    <source>
        <dbReference type="ARBA" id="ARBA00023242"/>
    </source>
</evidence>
<keyword evidence="4" id="KW-0508">mRNA splicing</keyword>
<organism evidence="12">
    <name type="scientific">Timema californicum</name>
    <name type="common">California timema</name>
    <name type="synonym">Walking stick</name>
    <dbReference type="NCBI Taxonomy" id="61474"/>
    <lineage>
        <taxon>Eukaryota</taxon>
        <taxon>Metazoa</taxon>
        <taxon>Ecdysozoa</taxon>
        <taxon>Arthropoda</taxon>
        <taxon>Hexapoda</taxon>
        <taxon>Insecta</taxon>
        <taxon>Pterygota</taxon>
        <taxon>Neoptera</taxon>
        <taxon>Polyneoptera</taxon>
        <taxon>Phasmatodea</taxon>
        <taxon>Timematodea</taxon>
        <taxon>Timematoidea</taxon>
        <taxon>Timematidae</taxon>
        <taxon>Timema</taxon>
    </lineage>
</organism>
<feature type="coiled-coil region" evidence="7">
    <location>
        <begin position="527"/>
        <end position="554"/>
    </location>
</feature>
<keyword evidence="5" id="KW-0539">Nucleus</keyword>
<dbReference type="Gene3D" id="2.130.10.10">
    <property type="entry name" value="YVTN repeat-like/Quinoprotein amine dehydrogenase"/>
    <property type="match status" value="3"/>
</dbReference>
<name>A0A7R9P3V1_TIMCA</name>
<protein>
    <submittedName>
        <fullName evidence="12">(California timema) hypothetical protein</fullName>
    </submittedName>
</protein>
<dbReference type="FunFam" id="2.130.10.10:FF:000027">
    <property type="entry name" value="Splicing factor 3B subunit 3"/>
    <property type="match status" value="1"/>
</dbReference>
<dbReference type="SUPFAM" id="SSF101908">
    <property type="entry name" value="Putative isomerase YbhE"/>
    <property type="match status" value="1"/>
</dbReference>
<evidence type="ECO:0000259" key="9">
    <source>
        <dbReference type="Pfam" id="PF03178"/>
    </source>
</evidence>
<evidence type="ECO:0000259" key="11">
    <source>
        <dbReference type="Pfam" id="PF23726"/>
    </source>
</evidence>
<feature type="domain" description="RSE1/DDB1/CPSF1 C-terminal" evidence="9">
    <location>
        <begin position="1562"/>
        <end position="1883"/>
    </location>
</feature>
<evidence type="ECO:0000256" key="8">
    <source>
        <dbReference type="SAM" id="MobiDB-lite"/>
    </source>
</evidence>
<evidence type="ECO:0000256" key="7">
    <source>
        <dbReference type="SAM" id="Coils"/>
    </source>
</evidence>
<dbReference type="GO" id="GO:0005681">
    <property type="term" value="C:spliceosomal complex"/>
    <property type="evidence" value="ECO:0007669"/>
    <property type="project" value="UniProtKB-KW"/>
</dbReference>
<feature type="domain" description="RSE1/DDB1/CPSF1 second beta-propeller" evidence="11">
    <location>
        <begin position="1145"/>
        <end position="1465"/>
    </location>
</feature>
<accession>A0A7R9P3V1</accession>
<dbReference type="Pfam" id="PF23726">
    <property type="entry name" value="Beta-prop_RSE1_2nd"/>
    <property type="match status" value="1"/>
</dbReference>
<evidence type="ECO:0000256" key="4">
    <source>
        <dbReference type="ARBA" id="ARBA00023187"/>
    </source>
</evidence>
<dbReference type="InterPro" id="IPR050358">
    <property type="entry name" value="RSE1/DDB1/CFT1"/>
</dbReference>
<keyword evidence="3" id="KW-0747">Spliceosome</keyword>
<dbReference type="GO" id="GO:0008380">
    <property type="term" value="P:RNA splicing"/>
    <property type="evidence" value="ECO:0007669"/>
    <property type="project" value="UniProtKB-KW"/>
</dbReference>
<dbReference type="Pfam" id="PF10433">
    <property type="entry name" value="Beta-prop_RSE1_1st"/>
    <property type="match status" value="1"/>
</dbReference>
<dbReference type="GO" id="GO:0006397">
    <property type="term" value="P:mRNA processing"/>
    <property type="evidence" value="ECO:0007669"/>
    <property type="project" value="UniProtKB-KW"/>
</dbReference>